<dbReference type="PANTHER" id="PTHR42912:SF80">
    <property type="entry name" value="METHYLTRANSFERASE DOMAIN-CONTAINING PROTEIN"/>
    <property type="match status" value="1"/>
</dbReference>
<evidence type="ECO:0000259" key="1">
    <source>
        <dbReference type="Pfam" id="PF08241"/>
    </source>
</evidence>
<proteinExistence type="predicted"/>
<protein>
    <submittedName>
        <fullName evidence="2">Class I SAM-dependent methyltransferase</fullName>
    </submittedName>
</protein>
<dbReference type="InterPro" id="IPR029063">
    <property type="entry name" value="SAM-dependent_MTases_sf"/>
</dbReference>
<dbReference type="SUPFAM" id="SSF53335">
    <property type="entry name" value="S-adenosyl-L-methionine-dependent methyltransferases"/>
    <property type="match status" value="1"/>
</dbReference>
<evidence type="ECO:0000313" key="3">
    <source>
        <dbReference type="Proteomes" id="UP000704176"/>
    </source>
</evidence>
<dbReference type="PANTHER" id="PTHR42912">
    <property type="entry name" value="METHYLTRANSFERASE"/>
    <property type="match status" value="1"/>
</dbReference>
<feature type="domain" description="Methyltransferase type 11" evidence="1">
    <location>
        <begin position="61"/>
        <end position="155"/>
    </location>
</feature>
<dbReference type="InterPro" id="IPR050508">
    <property type="entry name" value="Methyltransf_Superfamily"/>
</dbReference>
<dbReference type="CDD" id="cd02440">
    <property type="entry name" value="AdoMet_MTases"/>
    <property type="match status" value="1"/>
</dbReference>
<gene>
    <name evidence="2" type="ORF">K9B37_02510</name>
</gene>
<dbReference type="Gene3D" id="3.40.50.150">
    <property type="entry name" value="Vaccinia Virus protein VP39"/>
    <property type="match status" value="1"/>
</dbReference>
<organism evidence="2 3">
    <name type="scientific">Microvirga puerhi</name>
    <dbReference type="NCBI Taxonomy" id="2876078"/>
    <lineage>
        <taxon>Bacteria</taxon>
        <taxon>Pseudomonadati</taxon>
        <taxon>Pseudomonadota</taxon>
        <taxon>Alphaproteobacteria</taxon>
        <taxon>Hyphomicrobiales</taxon>
        <taxon>Methylobacteriaceae</taxon>
        <taxon>Microvirga</taxon>
    </lineage>
</organism>
<evidence type="ECO:0000313" key="2">
    <source>
        <dbReference type="EMBL" id="MBZ6075170.1"/>
    </source>
</evidence>
<dbReference type="GO" id="GO:0008168">
    <property type="term" value="F:methyltransferase activity"/>
    <property type="evidence" value="ECO:0007669"/>
    <property type="project" value="UniProtKB-KW"/>
</dbReference>
<dbReference type="Pfam" id="PF08241">
    <property type="entry name" value="Methyltransf_11"/>
    <property type="match status" value="1"/>
</dbReference>
<sequence>MTSSMHSASNWSLKEDIRSYWSKRAETFDLAFGHRIPKGLEHDAWAGEIRSHFGADPLDVLELASGTGEVTGVLLSLGHRVTGIDFSEAMVERSRAKHKGNPRARFILGDAESTKEPDESYDAVVCRHLVWTLTDPEAALHDWYRVLRPGGRVLIFDGDFVNQPLRGRLAKRAMTLLEKFTGPNLHRDPSLSQQHTAILEQLPFRDGLKFETLKVLAEQAGFTDVRRSSYRRINQAQRRIAGPHDWLRTWLHDRFILCGRKL</sequence>
<name>A0ABS7VI38_9HYPH</name>
<dbReference type="InterPro" id="IPR013216">
    <property type="entry name" value="Methyltransf_11"/>
</dbReference>
<comment type="caution">
    <text evidence="2">The sequence shown here is derived from an EMBL/GenBank/DDBJ whole genome shotgun (WGS) entry which is preliminary data.</text>
</comment>
<dbReference type="EMBL" id="JAIRBM010000002">
    <property type="protein sequence ID" value="MBZ6075170.1"/>
    <property type="molecule type" value="Genomic_DNA"/>
</dbReference>
<keyword evidence="2" id="KW-0489">Methyltransferase</keyword>
<reference evidence="2 3" key="1">
    <citation type="submission" date="2021-09" db="EMBL/GenBank/DDBJ databases">
        <title>The complete genome sequence of a new microorganism.</title>
        <authorList>
            <person name="Zi Z."/>
        </authorList>
    </citation>
    <scope>NUCLEOTIDE SEQUENCE [LARGE SCALE GENOMIC DNA]</scope>
    <source>
        <strain evidence="2 3">WGZ8</strain>
    </source>
</reference>
<dbReference type="Proteomes" id="UP000704176">
    <property type="component" value="Unassembled WGS sequence"/>
</dbReference>
<keyword evidence="2" id="KW-0808">Transferase</keyword>
<keyword evidence="3" id="KW-1185">Reference proteome</keyword>
<accession>A0ABS7VI38</accession>
<dbReference type="GO" id="GO:0032259">
    <property type="term" value="P:methylation"/>
    <property type="evidence" value="ECO:0007669"/>
    <property type="project" value="UniProtKB-KW"/>
</dbReference>